<dbReference type="Pfam" id="PF00589">
    <property type="entry name" value="Phage_integrase"/>
    <property type="match status" value="1"/>
</dbReference>
<protein>
    <recommendedName>
        <fullName evidence="3">Tyr recombinase domain-containing protein</fullName>
    </recommendedName>
</protein>
<gene>
    <name evidence="4" type="ORF">FAB82_23415</name>
</gene>
<dbReference type="InterPro" id="IPR002104">
    <property type="entry name" value="Integrase_catalytic"/>
</dbReference>
<dbReference type="GO" id="GO:0003677">
    <property type="term" value="F:DNA binding"/>
    <property type="evidence" value="ECO:0007669"/>
    <property type="project" value="InterPro"/>
</dbReference>
<evidence type="ECO:0000313" key="4">
    <source>
        <dbReference type="EMBL" id="THV35216.1"/>
    </source>
</evidence>
<evidence type="ECO:0000256" key="1">
    <source>
        <dbReference type="ARBA" id="ARBA00023172"/>
    </source>
</evidence>
<evidence type="ECO:0000313" key="5">
    <source>
        <dbReference type="Proteomes" id="UP000308760"/>
    </source>
</evidence>
<reference evidence="5" key="1">
    <citation type="submission" date="2019-04" db="EMBL/GenBank/DDBJ databases">
        <title>Nocardioides xinjiangensis sp. nov.</title>
        <authorList>
            <person name="Liu S."/>
        </authorList>
    </citation>
    <scope>NUCLEOTIDE SEQUENCE [LARGE SCALE GENOMIC DNA]</scope>
    <source>
        <strain evidence="5">18</strain>
    </source>
</reference>
<dbReference type="InterPro" id="IPR013762">
    <property type="entry name" value="Integrase-like_cat_sf"/>
</dbReference>
<dbReference type="Gene3D" id="1.10.443.10">
    <property type="entry name" value="Intergrase catalytic core"/>
    <property type="match status" value="1"/>
</dbReference>
<dbReference type="GO" id="GO:0015074">
    <property type="term" value="P:DNA integration"/>
    <property type="evidence" value="ECO:0007669"/>
    <property type="project" value="InterPro"/>
</dbReference>
<dbReference type="InterPro" id="IPR011010">
    <property type="entry name" value="DNA_brk_join_enz"/>
</dbReference>
<dbReference type="AlphaFoldDB" id="A0A4V4HQW0"/>
<keyword evidence="5" id="KW-1185">Reference proteome</keyword>
<organism evidence="4 5">
    <name type="scientific">Glycomyces buryatensis</name>
    <dbReference type="NCBI Taxonomy" id="2570927"/>
    <lineage>
        <taxon>Bacteria</taxon>
        <taxon>Bacillati</taxon>
        <taxon>Actinomycetota</taxon>
        <taxon>Actinomycetes</taxon>
        <taxon>Glycomycetales</taxon>
        <taxon>Glycomycetaceae</taxon>
        <taxon>Glycomyces</taxon>
    </lineage>
</organism>
<accession>A0A4V4HQW0</accession>
<evidence type="ECO:0000256" key="2">
    <source>
        <dbReference type="SAM" id="MobiDB-lite"/>
    </source>
</evidence>
<name>A0A4V4HQW0_9ACTN</name>
<proteinExistence type="predicted"/>
<dbReference type="SUPFAM" id="SSF56349">
    <property type="entry name" value="DNA breaking-rejoining enzymes"/>
    <property type="match status" value="1"/>
</dbReference>
<reference evidence="4 5" key="2">
    <citation type="submission" date="2019-05" db="EMBL/GenBank/DDBJ databases">
        <title>Glycomyces buryatensis sp. nov.</title>
        <authorList>
            <person name="Nikitina E."/>
        </authorList>
    </citation>
    <scope>NUCLEOTIDE SEQUENCE [LARGE SCALE GENOMIC DNA]</scope>
    <source>
        <strain evidence="4 5">18</strain>
    </source>
</reference>
<dbReference type="PROSITE" id="PS51898">
    <property type="entry name" value="TYR_RECOMBINASE"/>
    <property type="match status" value="1"/>
</dbReference>
<evidence type="ECO:0000259" key="3">
    <source>
        <dbReference type="PROSITE" id="PS51898"/>
    </source>
</evidence>
<keyword evidence="1" id="KW-0233">DNA recombination</keyword>
<dbReference type="GO" id="GO:0006310">
    <property type="term" value="P:DNA recombination"/>
    <property type="evidence" value="ECO:0007669"/>
    <property type="project" value="UniProtKB-KW"/>
</dbReference>
<dbReference type="EMBL" id="STGY01000076">
    <property type="protein sequence ID" value="THV35216.1"/>
    <property type="molecule type" value="Genomic_DNA"/>
</dbReference>
<sequence length="245" mass="27289">MRHTSGSSVHSRWGLVLMGAGSAQRFAVRASRRSRPLEWRHLHLNPVPGQICSCGREHTESRVPHVEIWHSVRGGGDTKTAGSRRTVALPELAVEILADHQVRQQQWRDRHGWKSAGIVYVFGTRSDTVPSAEVIRRQFRDVVAQARIAGSWTPRDLRHTFVSIMSERGASVELIADLVGHKDIATTWIVYRHQLRPVITKGADLMDAALQEEHLDPQGTFRLPKQGSLFGSPLASAKGSRPSRA</sequence>
<dbReference type="Proteomes" id="UP000308760">
    <property type="component" value="Unassembled WGS sequence"/>
</dbReference>
<comment type="caution">
    <text evidence="4">The sequence shown here is derived from an EMBL/GenBank/DDBJ whole genome shotgun (WGS) entry which is preliminary data.</text>
</comment>
<feature type="domain" description="Tyr recombinase" evidence="3">
    <location>
        <begin position="1"/>
        <end position="204"/>
    </location>
</feature>
<feature type="region of interest" description="Disordered" evidence="2">
    <location>
        <begin position="225"/>
        <end position="245"/>
    </location>
</feature>